<evidence type="ECO:0000256" key="8">
    <source>
        <dbReference type="ARBA" id="ARBA00022842"/>
    </source>
</evidence>
<feature type="domain" description="Aminoacyl-transfer RNA synthetases class-II family profile" evidence="12">
    <location>
        <begin position="21"/>
        <end position="245"/>
    </location>
</feature>
<keyword evidence="8" id="KW-0460">Magnesium</keyword>
<evidence type="ECO:0000256" key="5">
    <source>
        <dbReference type="ARBA" id="ARBA00022723"/>
    </source>
</evidence>
<evidence type="ECO:0000256" key="2">
    <source>
        <dbReference type="ARBA" id="ARBA00012814"/>
    </source>
</evidence>
<keyword evidence="5" id="KW-0479">Metal-binding</keyword>
<dbReference type="PANTHER" id="PTHR11538:SF41">
    <property type="entry name" value="PHENYLALANINE--TRNA LIGASE, MITOCHONDRIAL"/>
    <property type="match status" value="1"/>
</dbReference>
<keyword evidence="9" id="KW-0648">Protein biosynthesis</keyword>
<dbReference type="InterPro" id="IPR002319">
    <property type="entry name" value="Phenylalanyl-tRNA_Synthase"/>
</dbReference>
<proteinExistence type="predicted"/>
<evidence type="ECO:0000313" key="14">
    <source>
        <dbReference type="Proteomes" id="UP000176429"/>
    </source>
</evidence>
<dbReference type="EC" id="6.1.1.20" evidence="2"/>
<dbReference type="CDD" id="cd00496">
    <property type="entry name" value="PheRS_alpha_core"/>
    <property type="match status" value="1"/>
</dbReference>
<dbReference type="Proteomes" id="UP000176429">
    <property type="component" value="Unassembled WGS sequence"/>
</dbReference>
<dbReference type="GO" id="GO:0000049">
    <property type="term" value="F:tRNA binding"/>
    <property type="evidence" value="ECO:0007669"/>
    <property type="project" value="InterPro"/>
</dbReference>
<dbReference type="GO" id="GO:0046872">
    <property type="term" value="F:metal ion binding"/>
    <property type="evidence" value="ECO:0007669"/>
    <property type="project" value="UniProtKB-KW"/>
</dbReference>
<evidence type="ECO:0000256" key="4">
    <source>
        <dbReference type="ARBA" id="ARBA00022598"/>
    </source>
</evidence>
<keyword evidence="4 13" id="KW-0436">Ligase</keyword>
<dbReference type="NCBIfam" id="TIGR00468">
    <property type="entry name" value="pheS"/>
    <property type="match status" value="1"/>
</dbReference>
<name>A0A1G2NWH1_9BACT</name>
<evidence type="ECO:0000256" key="9">
    <source>
        <dbReference type="ARBA" id="ARBA00022917"/>
    </source>
</evidence>
<accession>A0A1G2NWH1</accession>
<evidence type="ECO:0000256" key="1">
    <source>
        <dbReference type="ARBA" id="ARBA00004496"/>
    </source>
</evidence>
<reference evidence="13 14" key="1">
    <citation type="journal article" date="2016" name="Nat. Commun.">
        <title>Thousands of microbial genomes shed light on interconnected biogeochemical processes in an aquifer system.</title>
        <authorList>
            <person name="Anantharaman K."/>
            <person name="Brown C.T."/>
            <person name="Hug L.A."/>
            <person name="Sharon I."/>
            <person name="Castelle C.J."/>
            <person name="Probst A.J."/>
            <person name="Thomas B.C."/>
            <person name="Singh A."/>
            <person name="Wilkins M.J."/>
            <person name="Karaoz U."/>
            <person name="Brodie E.L."/>
            <person name="Williams K.H."/>
            <person name="Hubbard S.S."/>
            <person name="Banfield J.F."/>
        </authorList>
    </citation>
    <scope>NUCLEOTIDE SEQUENCE [LARGE SCALE GENOMIC DNA]</scope>
</reference>
<evidence type="ECO:0000256" key="3">
    <source>
        <dbReference type="ARBA" id="ARBA00022490"/>
    </source>
</evidence>
<dbReference type="Pfam" id="PF01409">
    <property type="entry name" value="tRNA-synt_2d"/>
    <property type="match status" value="1"/>
</dbReference>
<dbReference type="AlphaFoldDB" id="A0A1G2NWH1"/>
<dbReference type="InterPro" id="IPR006195">
    <property type="entry name" value="aa-tRNA-synth_II"/>
</dbReference>
<dbReference type="InterPro" id="IPR045864">
    <property type="entry name" value="aa-tRNA-synth_II/BPL/LPL"/>
</dbReference>
<dbReference type="GO" id="GO:0005524">
    <property type="term" value="F:ATP binding"/>
    <property type="evidence" value="ECO:0007669"/>
    <property type="project" value="UniProtKB-KW"/>
</dbReference>
<dbReference type="EMBL" id="MHSH01000052">
    <property type="protein sequence ID" value="OHA40393.1"/>
    <property type="molecule type" value="Genomic_DNA"/>
</dbReference>
<dbReference type="GO" id="GO:0005737">
    <property type="term" value="C:cytoplasm"/>
    <property type="evidence" value="ECO:0007669"/>
    <property type="project" value="UniProtKB-SubCell"/>
</dbReference>
<comment type="catalytic activity">
    <reaction evidence="11">
        <text>tRNA(Phe) + L-phenylalanine + ATP = L-phenylalanyl-tRNA(Phe) + AMP + diphosphate + H(+)</text>
        <dbReference type="Rhea" id="RHEA:19413"/>
        <dbReference type="Rhea" id="RHEA-COMP:9668"/>
        <dbReference type="Rhea" id="RHEA-COMP:9699"/>
        <dbReference type="ChEBI" id="CHEBI:15378"/>
        <dbReference type="ChEBI" id="CHEBI:30616"/>
        <dbReference type="ChEBI" id="CHEBI:33019"/>
        <dbReference type="ChEBI" id="CHEBI:58095"/>
        <dbReference type="ChEBI" id="CHEBI:78442"/>
        <dbReference type="ChEBI" id="CHEBI:78531"/>
        <dbReference type="ChEBI" id="CHEBI:456215"/>
        <dbReference type="EC" id="6.1.1.20"/>
    </reaction>
</comment>
<evidence type="ECO:0000256" key="10">
    <source>
        <dbReference type="ARBA" id="ARBA00023146"/>
    </source>
</evidence>
<evidence type="ECO:0000256" key="6">
    <source>
        <dbReference type="ARBA" id="ARBA00022741"/>
    </source>
</evidence>
<dbReference type="SUPFAM" id="SSF55681">
    <property type="entry name" value="Class II aaRS and biotin synthetases"/>
    <property type="match status" value="1"/>
</dbReference>
<sequence>MSQILDKKGHLHPISAAIMQIREIFSELGFEVAGGPEIEDEWHNFDALNIPKDHPARDMQDTFWLQGSSQKNADQTRKNTENDGEIIQRRSALGQRVSARNLLRTHTSPVQIRYMEKKLKAGVKPPYRVIAPGKVFRNEATDATHEAQFFQVEGLFVDKNVSLAHLKGTLLYFFKKFFGEGVEIRLRPSFFSFVEPGVEVDVKFNGKWLEMAGAGLVHPNVFKSVGMEGYTGFAFGAGIDRLLMVKYGIPDIRFLYNGDLRFVNQF</sequence>
<comment type="caution">
    <text evidence="13">The sequence shown here is derived from an EMBL/GenBank/DDBJ whole genome shotgun (WGS) entry which is preliminary data.</text>
</comment>
<comment type="subcellular location">
    <subcellularLocation>
        <location evidence="1">Cytoplasm</location>
    </subcellularLocation>
</comment>
<gene>
    <name evidence="13" type="ORF">A3H68_01515</name>
</gene>
<dbReference type="GO" id="GO:0004826">
    <property type="term" value="F:phenylalanine-tRNA ligase activity"/>
    <property type="evidence" value="ECO:0007669"/>
    <property type="project" value="UniProtKB-EC"/>
</dbReference>
<keyword evidence="10" id="KW-0030">Aminoacyl-tRNA synthetase</keyword>
<evidence type="ECO:0000256" key="11">
    <source>
        <dbReference type="ARBA" id="ARBA00049255"/>
    </source>
</evidence>
<keyword evidence="7" id="KW-0067">ATP-binding</keyword>
<dbReference type="Gene3D" id="3.30.930.10">
    <property type="entry name" value="Bira Bifunctional Protein, Domain 2"/>
    <property type="match status" value="1"/>
</dbReference>
<dbReference type="GO" id="GO:0006432">
    <property type="term" value="P:phenylalanyl-tRNA aminoacylation"/>
    <property type="evidence" value="ECO:0007669"/>
    <property type="project" value="InterPro"/>
</dbReference>
<organism evidence="13 14">
    <name type="scientific">Candidatus Taylorbacteria bacterium RIFCSPLOWO2_02_FULL_46_40</name>
    <dbReference type="NCBI Taxonomy" id="1802329"/>
    <lineage>
        <taxon>Bacteria</taxon>
        <taxon>Candidatus Tayloriibacteriota</taxon>
    </lineage>
</organism>
<dbReference type="PROSITE" id="PS50862">
    <property type="entry name" value="AA_TRNA_LIGASE_II"/>
    <property type="match status" value="1"/>
</dbReference>
<keyword evidence="3" id="KW-0963">Cytoplasm</keyword>
<dbReference type="InterPro" id="IPR004529">
    <property type="entry name" value="Phe-tRNA-synth_IIc_asu"/>
</dbReference>
<dbReference type="PANTHER" id="PTHR11538">
    <property type="entry name" value="PHENYLALANYL-TRNA SYNTHETASE"/>
    <property type="match status" value="1"/>
</dbReference>
<evidence type="ECO:0000256" key="7">
    <source>
        <dbReference type="ARBA" id="ARBA00022840"/>
    </source>
</evidence>
<protein>
    <recommendedName>
        <fullName evidence="2">phenylalanine--tRNA ligase</fullName>
        <ecNumber evidence="2">6.1.1.20</ecNumber>
    </recommendedName>
</protein>
<keyword evidence="6" id="KW-0547">Nucleotide-binding</keyword>
<evidence type="ECO:0000313" key="13">
    <source>
        <dbReference type="EMBL" id="OHA40393.1"/>
    </source>
</evidence>
<evidence type="ECO:0000259" key="12">
    <source>
        <dbReference type="PROSITE" id="PS50862"/>
    </source>
</evidence>